<dbReference type="Proteomes" id="UP000054099">
    <property type="component" value="Unassembled WGS sequence"/>
</dbReference>
<evidence type="ECO:0000313" key="18">
    <source>
        <dbReference type="Proteomes" id="UP000054099"/>
    </source>
</evidence>
<organism evidence="17 18">
    <name type="scientific">Fictibacillus enclensis</name>
    <dbReference type="NCBI Taxonomy" id="1017270"/>
    <lineage>
        <taxon>Bacteria</taxon>
        <taxon>Bacillati</taxon>
        <taxon>Bacillota</taxon>
        <taxon>Bacilli</taxon>
        <taxon>Bacillales</taxon>
        <taxon>Fictibacillaceae</taxon>
        <taxon>Fictibacillus</taxon>
    </lineage>
</organism>
<evidence type="ECO:0000256" key="6">
    <source>
        <dbReference type="ARBA" id="ARBA00022525"/>
    </source>
</evidence>
<evidence type="ECO:0000256" key="8">
    <source>
        <dbReference type="ARBA" id="ARBA00023180"/>
    </source>
</evidence>
<evidence type="ECO:0000256" key="2">
    <source>
        <dbReference type="ARBA" id="ARBA00004613"/>
    </source>
</evidence>
<comment type="similarity">
    <text evidence="10">Belongs to the glycosyl hydrolase 2 family. Beta-mannosidase B subfamily.</text>
</comment>
<dbReference type="PANTHER" id="PTHR43730:SF1">
    <property type="entry name" value="BETA-MANNOSIDASE"/>
    <property type="match status" value="1"/>
</dbReference>
<dbReference type="Pfam" id="PF00703">
    <property type="entry name" value="Glyco_hydro_2"/>
    <property type="match status" value="1"/>
</dbReference>
<dbReference type="GO" id="GO:0005975">
    <property type="term" value="P:carbohydrate metabolic process"/>
    <property type="evidence" value="ECO:0007669"/>
    <property type="project" value="InterPro"/>
</dbReference>
<keyword evidence="9" id="KW-0326">Glycosidase</keyword>
<dbReference type="AlphaFoldDB" id="A0A0V8IZT2"/>
<dbReference type="InterPro" id="IPR041625">
    <property type="entry name" value="Beta-mannosidase_Ig"/>
</dbReference>
<evidence type="ECO:0000256" key="9">
    <source>
        <dbReference type="ARBA" id="ARBA00023295"/>
    </source>
</evidence>
<dbReference type="InterPro" id="IPR017853">
    <property type="entry name" value="GH"/>
</dbReference>
<dbReference type="GO" id="GO:0005576">
    <property type="term" value="C:extracellular region"/>
    <property type="evidence" value="ECO:0007669"/>
    <property type="project" value="UniProtKB-SubCell"/>
</dbReference>
<dbReference type="EMBL" id="LNQN01000007">
    <property type="protein sequence ID" value="KSU80277.1"/>
    <property type="molecule type" value="Genomic_DNA"/>
</dbReference>
<dbReference type="Gene3D" id="2.60.120.260">
    <property type="entry name" value="Galactose-binding domain-like"/>
    <property type="match status" value="1"/>
</dbReference>
<keyword evidence="6" id="KW-0964">Secreted</keyword>
<feature type="domain" description="Beta-mannosidase Ig-fold" evidence="14">
    <location>
        <begin position="763"/>
        <end position="828"/>
    </location>
</feature>
<dbReference type="GO" id="GO:0006516">
    <property type="term" value="P:glycoprotein catabolic process"/>
    <property type="evidence" value="ECO:0007669"/>
    <property type="project" value="TreeGrafter"/>
</dbReference>
<dbReference type="Pfam" id="PF17786">
    <property type="entry name" value="Mannosidase_ig"/>
    <property type="match status" value="1"/>
</dbReference>
<dbReference type="InterPro" id="IPR006102">
    <property type="entry name" value="Ig-like_GH2"/>
</dbReference>
<comment type="pathway">
    <text evidence="3">Glycan metabolism; N-glycan degradation.</text>
</comment>
<dbReference type="InterPro" id="IPR054593">
    <property type="entry name" value="Beta-mannosidase-like_N2"/>
</dbReference>
<comment type="subunit">
    <text evidence="4">Homodimer.</text>
</comment>
<evidence type="ECO:0000256" key="3">
    <source>
        <dbReference type="ARBA" id="ARBA00004740"/>
    </source>
</evidence>
<feature type="domain" description="Mannosidase Ig/CBM-like" evidence="15">
    <location>
        <begin position="673"/>
        <end position="759"/>
    </location>
</feature>
<dbReference type="Gene3D" id="3.20.20.80">
    <property type="entry name" value="Glycosidases"/>
    <property type="match status" value="1"/>
</dbReference>
<dbReference type="FunFam" id="3.20.20.80:FF:000050">
    <property type="entry name" value="Beta-mannosidase B"/>
    <property type="match status" value="1"/>
</dbReference>
<dbReference type="OrthoDB" id="9801077at2"/>
<evidence type="ECO:0000259" key="15">
    <source>
        <dbReference type="Pfam" id="PF17786"/>
    </source>
</evidence>
<dbReference type="PANTHER" id="PTHR43730">
    <property type="entry name" value="BETA-MANNOSIDASE"/>
    <property type="match status" value="1"/>
</dbReference>
<evidence type="ECO:0000256" key="1">
    <source>
        <dbReference type="ARBA" id="ARBA00000829"/>
    </source>
</evidence>
<proteinExistence type="inferred from homology"/>
<keyword evidence="7" id="KW-0378">Hydrolase</keyword>
<evidence type="ECO:0000259" key="14">
    <source>
        <dbReference type="Pfam" id="PF17753"/>
    </source>
</evidence>
<comment type="subcellular location">
    <subcellularLocation>
        <location evidence="2">Secreted</location>
    </subcellularLocation>
</comment>
<sequence length="850" mass="98519">MKLSGEWKLKWFEPGKVPSLEIAAPSYIDHFWMGASVPGDVHSELLKKRLIEDPFVGHNDLASSWVEEKEWWYRSTFLWEDECLDEEYLHLVFEGLDTYATIFLNGKEIGNTENMLVEHTFEVTRQVQQGKNVIAVKFDPIAIHMKNKEKDYWCSYGKERIWTRKAAMNFGWDWGPRLVTAGIWKDVSLKKYTKAHLEGVHAKTVKVEEDKALIEVEADIKQSFKNKETLSLSVELRSGTEVVTSETDVLYRNGRTTMEVPQPKLWWTHDLGDPYLYQLRIELKDESGAVLDVHEQSFGIREIKVELTHENGENLFAFNLNGVRIFAKGANWIPVHSFIGSAEDSRYTKLLELAKDAHMNMMRVWGGGIYEKDIFYKECDRLGLLVWQDFMFANALYPDYNRNFMLNVKDEITKVIKRLRNYSCLAIWCGNNEIDWIYDRKHSDGEITTPFYGESIYHEVIPKLLTELDPGRLYWPSSPFGSSGDSDHDDETVGDRHNWVVWHGNVEPRKKGEPVIQDISLEGVSFKQYKKDYTLFSSEFGMHASSNFHTLSKYIPEGEFYWKSAEMSYRNKDHFHEKGILLMEGFTGVPDTIEEYMNYSMLTQAEGLKYGIEHYRRRKPYTSGALIWQLNDCWPGTSWSMVDYELLPKASYYYAKRFFAPVLVTLDHDPGSDIELTVINDQLQPVNDSVTLEVLDFNGETVFSRKLDFESEGNSVLSLFKFTEEEILQGKNAGEVIVCLSSRNGAFPENRYYLRDFKEMNYPEAHLKIEESREQNTITVRADKLARFVKIDVDQEEVLCSDNFFDLLPGEEKNIRIHSLKGHEVNLESLRVSAINADSMKATETEAIQL</sequence>
<dbReference type="InterPro" id="IPR008979">
    <property type="entry name" value="Galactose-bd-like_sf"/>
</dbReference>
<evidence type="ECO:0000256" key="10">
    <source>
        <dbReference type="ARBA" id="ARBA00038429"/>
    </source>
</evidence>
<feature type="domain" description="Beta-mannosidase-like galactose-binding" evidence="16">
    <location>
        <begin position="32"/>
        <end position="185"/>
    </location>
</feature>
<dbReference type="InterPro" id="IPR036156">
    <property type="entry name" value="Beta-gal/glucu_dom_sf"/>
</dbReference>
<evidence type="ECO:0000256" key="5">
    <source>
        <dbReference type="ARBA" id="ARBA00012754"/>
    </source>
</evidence>
<dbReference type="SUPFAM" id="SSF49785">
    <property type="entry name" value="Galactose-binding domain-like"/>
    <property type="match status" value="1"/>
</dbReference>
<keyword evidence="8" id="KW-0325">Glycoprotein</keyword>
<dbReference type="Pfam" id="PF17753">
    <property type="entry name" value="Ig_mannosidase"/>
    <property type="match status" value="1"/>
</dbReference>
<dbReference type="Pfam" id="PF22666">
    <property type="entry name" value="Glyco_hydro_2_N2"/>
    <property type="match status" value="1"/>
</dbReference>
<keyword evidence="18" id="KW-1185">Reference proteome</keyword>
<dbReference type="InterPro" id="IPR013783">
    <property type="entry name" value="Ig-like_fold"/>
</dbReference>
<evidence type="ECO:0000256" key="12">
    <source>
        <dbReference type="ARBA" id="ARBA00041614"/>
    </source>
</evidence>
<dbReference type="InterPro" id="IPR041447">
    <property type="entry name" value="Mannosidase_ig"/>
</dbReference>
<comment type="catalytic activity">
    <reaction evidence="1">
        <text>Hydrolysis of terminal, non-reducing beta-D-mannose residues in beta-D-mannosides.</text>
        <dbReference type="EC" id="3.2.1.25"/>
    </reaction>
</comment>
<dbReference type="Gene3D" id="2.60.40.10">
    <property type="entry name" value="Immunoglobulins"/>
    <property type="match status" value="3"/>
</dbReference>
<dbReference type="EC" id="3.2.1.25" evidence="5"/>
<dbReference type="InterPro" id="IPR050887">
    <property type="entry name" value="Beta-mannosidase_GH2"/>
</dbReference>
<gene>
    <name evidence="17" type="ORF">AS030_20275</name>
</gene>
<dbReference type="RefSeq" id="WP_061975144.1">
    <property type="nucleotide sequence ID" value="NZ_FMAV01000005.1"/>
</dbReference>
<evidence type="ECO:0000313" key="17">
    <source>
        <dbReference type="EMBL" id="KSU80277.1"/>
    </source>
</evidence>
<evidence type="ECO:0000256" key="11">
    <source>
        <dbReference type="ARBA" id="ARBA00041069"/>
    </source>
</evidence>
<comment type="caution">
    <text evidence="17">The sequence shown here is derived from an EMBL/GenBank/DDBJ whole genome shotgun (WGS) entry which is preliminary data.</text>
</comment>
<reference evidence="17 18" key="1">
    <citation type="journal article" date="2014" name="Antonie Van Leeuwenhoek">
        <title>Fictibacillus enclensis sp. nov., isolated from marine sediment.</title>
        <authorList>
            <person name="Dastager S.G."/>
            <person name="Mawlankar R."/>
            <person name="Srinivasan K."/>
            <person name="Tang S.K."/>
            <person name="Lee J.C."/>
            <person name="Ramana V.V."/>
            <person name="Shouche Y.S."/>
        </authorList>
    </citation>
    <scope>NUCLEOTIDE SEQUENCE [LARGE SCALE GENOMIC DNA]</scope>
    <source>
        <strain evidence="17 18">NIO-1003</strain>
    </source>
</reference>
<evidence type="ECO:0000259" key="13">
    <source>
        <dbReference type="Pfam" id="PF00703"/>
    </source>
</evidence>
<dbReference type="GO" id="GO:0004567">
    <property type="term" value="F:beta-mannosidase activity"/>
    <property type="evidence" value="ECO:0007669"/>
    <property type="project" value="UniProtKB-EC"/>
</dbReference>
<accession>A0A0V8IZT2</accession>
<dbReference type="SUPFAM" id="SSF51445">
    <property type="entry name" value="(Trans)glycosidases"/>
    <property type="match status" value="1"/>
</dbReference>
<name>A0A0V8IZT2_9BACL</name>
<dbReference type="SUPFAM" id="SSF49303">
    <property type="entry name" value="beta-Galactosidase/glucuronidase domain"/>
    <property type="match status" value="3"/>
</dbReference>
<evidence type="ECO:0000256" key="7">
    <source>
        <dbReference type="ARBA" id="ARBA00022801"/>
    </source>
</evidence>
<evidence type="ECO:0000256" key="4">
    <source>
        <dbReference type="ARBA" id="ARBA00011738"/>
    </source>
</evidence>
<protein>
    <recommendedName>
        <fullName evidence="11">Beta-mannosidase B</fullName>
        <ecNumber evidence="5">3.2.1.25</ecNumber>
    </recommendedName>
    <alternativeName>
        <fullName evidence="12">Mannanase B</fullName>
    </alternativeName>
</protein>
<evidence type="ECO:0000259" key="16">
    <source>
        <dbReference type="Pfam" id="PF22666"/>
    </source>
</evidence>
<feature type="domain" description="Glycoside hydrolase family 2 immunoglobulin-like beta-sandwich" evidence="13">
    <location>
        <begin position="195"/>
        <end position="301"/>
    </location>
</feature>